<evidence type="ECO:0000256" key="2">
    <source>
        <dbReference type="ARBA" id="ARBA00022723"/>
    </source>
</evidence>
<keyword evidence="3 9" id="KW-0378">Hydrolase</keyword>
<comment type="catalytic activity">
    <reaction evidence="8">
        <text>2'-deoxyadenosine + H2O + H(+) = 2'-deoxyinosine + NH4(+)</text>
        <dbReference type="Rhea" id="RHEA:28190"/>
        <dbReference type="ChEBI" id="CHEBI:15377"/>
        <dbReference type="ChEBI" id="CHEBI:15378"/>
        <dbReference type="ChEBI" id="CHEBI:17256"/>
        <dbReference type="ChEBI" id="CHEBI:28938"/>
        <dbReference type="ChEBI" id="CHEBI:28997"/>
        <dbReference type="EC" id="3.5.4.4"/>
    </reaction>
    <physiologicalReaction direction="left-to-right" evidence="8">
        <dbReference type="Rhea" id="RHEA:28191"/>
    </physiologicalReaction>
</comment>
<feature type="binding site" evidence="9">
    <location>
        <position position="335"/>
    </location>
    <ligand>
        <name>Zn(2+)</name>
        <dbReference type="ChEBI" id="CHEBI:29105"/>
        <note>catalytic</note>
    </ligand>
</feature>
<dbReference type="InterPro" id="IPR028893">
    <property type="entry name" value="A_deaminase"/>
</dbReference>
<dbReference type="HAMAP" id="MF_00540">
    <property type="entry name" value="A_deaminase"/>
    <property type="match status" value="1"/>
</dbReference>
<comment type="caution">
    <text evidence="9">Lacks conserved residue(s) required for the propagation of feature annotation.</text>
</comment>
<dbReference type="NCBIfam" id="NF006847">
    <property type="entry name" value="PRK09358.1-2"/>
    <property type="match status" value="1"/>
</dbReference>
<feature type="site" description="Important for catalytic activity" evidence="9">
    <location>
        <position position="267"/>
    </location>
</feature>
<evidence type="ECO:0000256" key="6">
    <source>
        <dbReference type="ARBA" id="ARBA00031852"/>
    </source>
</evidence>
<dbReference type="GO" id="GO:0009168">
    <property type="term" value="P:purine ribonucleoside monophosphate biosynthetic process"/>
    <property type="evidence" value="ECO:0007669"/>
    <property type="project" value="UniProtKB-UniRule"/>
</dbReference>
<name>A0A401R6G8_STRNR</name>
<evidence type="ECO:0000256" key="1">
    <source>
        <dbReference type="ARBA" id="ARBA00012784"/>
    </source>
</evidence>
<protein>
    <recommendedName>
        <fullName evidence="1 9">Adenosine deaminase</fullName>
        <ecNumber evidence="1 9">3.5.4.4</ecNumber>
    </recommendedName>
    <alternativeName>
        <fullName evidence="6 9">Adenosine aminohydrolase</fullName>
    </alternativeName>
</protein>
<dbReference type="AlphaFoldDB" id="A0A401R6G8"/>
<feature type="binding site" evidence="9">
    <location>
        <position position="58"/>
    </location>
    <ligand>
        <name>substrate</name>
    </ligand>
</feature>
<dbReference type="GO" id="GO:0004000">
    <property type="term" value="F:adenosine deaminase activity"/>
    <property type="evidence" value="ECO:0007669"/>
    <property type="project" value="UniProtKB-UniRule"/>
</dbReference>
<accession>A0A401R6G8</accession>
<comment type="cofactor">
    <cofactor evidence="9">
        <name>Zn(2+)</name>
        <dbReference type="ChEBI" id="CHEBI:29105"/>
    </cofactor>
    <text evidence="9">Binds 1 zinc ion per subunit.</text>
</comment>
<evidence type="ECO:0000313" key="11">
    <source>
        <dbReference type="EMBL" id="GCB93230.1"/>
    </source>
</evidence>
<feature type="binding site" evidence="9">
    <location>
        <position position="54"/>
    </location>
    <ligand>
        <name>Zn(2+)</name>
        <dbReference type="ChEBI" id="CHEBI:29105"/>
        <note>catalytic</note>
    </ligand>
</feature>
<dbReference type="GO" id="GO:0005829">
    <property type="term" value="C:cytosol"/>
    <property type="evidence" value="ECO:0007669"/>
    <property type="project" value="TreeGrafter"/>
</dbReference>
<feature type="domain" description="Adenosine deaminase" evidence="10">
    <location>
        <begin position="49"/>
        <end position="389"/>
    </location>
</feature>
<dbReference type="GO" id="GO:0046936">
    <property type="term" value="F:2'-deoxyadenosine deaminase activity"/>
    <property type="evidence" value="ECO:0007669"/>
    <property type="project" value="RHEA"/>
</dbReference>
<evidence type="ECO:0000259" key="10">
    <source>
        <dbReference type="Pfam" id="PF00962"/>
    </source>
</evidence>
<dbReference type="GO" id="GO:0008270">
    <property type="term" value="F:zinc ion binding"/>
    <property type="evidence" value="ECO:0007669"/>
    <property type="project" value="UniProtKB-UniRule"/>
</dbReference>
<evidence type="ECO:0000256" key="3">
    <source>
        <dbReference type="ARBA" id="ARBA00022801"/>
    </source>
</evidence>
<dbReference type="InterPro" id="IPR001365">
    <property type="entry name" value="A_deaminase_dom"/>
</dbReference>
<dbReference type="SUPFAM" id="SSF51556">
    <property type="entry name" value="Metallo-dependent hydrolases"/>
    <property type="match status" value="1"/>
</dbReference>
<comment type="caution">
    <text evidence="11">The sequence shown here is derived from an EMBL/GenBank/DDBJ whole genome shotgun (WGS) entry which is preliminary data.</text>
</comment>
<organism evidence="11 12">
    <name type="scientific">Streptomyces noursei</name>
    <name type="common">Streptomyces albulus</name>
    <dbReference type="NCBI Taxonomy" id="1971"/>
    <lineage>
        <taxon>Bacteria</taxon>
        <taxon>Bacillati</taxon>
        <taxon>Actinomycetota</taxon>
        <taxon>Actinomycetes</taxon>
        <taxon>Kitasatosporales</taxon>
        <taxon>Streptomycetaceae</taxon>
        <taxon>Streptomyces</taxon>
    </lineage>
</organism>
<comment type="function">
    <text evidence="9">Catalyzes the hydrolytic deamination of adenosine and 2-deoxyadenosine.</text>
</comment>
<feature type="binding site" evidence="9">
    <location>
        <position position="243"/>
    </location>
    <ligand>
        <name>Zn(2+)</name>
        <dbReference type="ChEBI" id="CHEBI:29105"/>
        <note>catalytic</note>
    </ligand>
</feature>
<dbReference type="Pfam" id="PF00962">
    <property type="entry name" value="A_deaminase"/>
    <property type="match status" value="1"/>
</dbReference>
<proteinExistence type="inferred from homology"/>
<dbReference type="EMBL" id="BHXC01000007">
    <property type="protein sequence ID" value="GCB93230.1"/>
    <property type="molecule type" value="Genomic_DNA"/>
</dbReference>
<dbReference type="GO" id="GO:0046103">
    <property type="term" value="P:inosine biosynthetic process"/>
    <property type="evidence" value="ECO:0007669"/>
    <property type="project" value="TreeGrafter"/>
</dbReference>
<dbReference type="GO" id="GO:0043103">
    <property type="term" value="P:hypoxanthine salvage"/>
    <property type="evidence" value="ECO:0007669"/>
    <property type="project" value="TreeGrafter"/>
</dbReference>
<dbReference type="Proteomes" id="UP000288351">
    <property type="component" value="Unassembled WGS sequence"/>
</dbReference>
<evidence type="ECO:0000256" key="8">
    <source>
        <dbReference type="ARBA" id="ARBA00049213"/>
    </source>
</evidence>
<feature type="binding site" evidence="9">
    <location>
        <position position="56"/>
    </location>
    <ligand>
        <name>Zn(2+)</name>
        <dbReference type="ChEBI" id="CHEBI:29105"/>
        <note>catalytic</note>
    </ligand>
</feature>
<evidence type="ECO:0000256" key="7">
    <source>
        <dbReference type="ARBA" id="ARBA00047989"/>
    </source>
</evidence>
<gene>
    <name evidence="11" type="primary">add1_2</name>
    <name evidence="9" type="synonym">add</name>
    <name evidence="11" type="ORF">SALB_06011</name>
</gene>
<dbReference type="InterPro" id="IPR006330">
    <property type="entry name" value="Ado/ade_deaminase"/>
</dbReference>
<feature type="active site" description="Proton donor" evidence="9">
    <location>
        <position position="246"/>
    </location>
</feature>
<comment type="similarity">
    <text evidence="9">Belongs to the metallo-dependent hydrolases superfamily. Adenosine and AMP deaminases family. Adenosine deaminase subfamily.</text>
</comment>
<dbReference type="Gene3D" id="3.20.20.140">
    <property type="entry name" value="Metal-dependent hydrolases"/>
    <property type="match status" value="1"/>
</dbReference>
<dbReference type="FunFam" id="3.20.20.140:FF:000020">
    <property type="entry name" value="Adenosine deaminase"/>
    <property type="match status" value="1"/>
</dbReference>
<dbReference type="EC" id="3.5.4.4" evidence="1 9"/>
<keyword evidence="4 9" id="KW-0862">Zinc</keyword>
<dbReference type="InterPro" id="IPR032466">
    <property type="entry name" value="Metal_Hydrolase"/>
</dbReference>
<dbReference type="PANTHER" id="PTHR11409:SF43">
    <property type="entry name" value="ADENOSINE DEAMINASE"/>
    <property type="match status" value="1"/>
</dbReference>
<feature type="binding site" evidence="9">
    <location>
        <position position="216"/>
    </location>
    <ligand>
        <name>substrate</name>
    </ligand>
</feature>
<evidence type="ECO:0000256" key="9">
    <source>
        <dbReference type="HAMAP-Rule" id="MF_00540"/>
    </source>
</evidence>
<sequence length="417" mass="46572">MAERGALSTLWTGHCYVSFGDIYARRVYSAEMTSELSNLPTAEQIRRAPKVLLHDHLDGGLRPATVVELASEIGYAGLPETDPDRLGTWFREAADSGSLERYLETFTHTCAVMQTREGLFRVAAECAEDLAADGVVYAEVRYAPEQHLEGGLDLEEVVQIVNEGFREGERRARERGHRIRVGALLTAMRHAARALEIAELANRHRDLGVVGFDIAGAEAGFPPTRHLDAFEYLKRENNHFTIHAGEAFGLPSIWQALQWCGADRLGHGVRIIDDIEVADDGTVTLGRLASYVRDKRIPLELCPTSNLQTGAASSYAEHPIGLLRRLQFRCTVNTDNRLMSDTSMTREFEHLVKTFRYTLDDLQWFTVNGMKSAFLPFDERLAMINDVIKPGYAELRSEWLFRQSVATTSPSSGSDAE</sequence>
<keyword evidence="5 9" id="KW-0546">Nucleotide metabolism</keyword>
<dbReference type="GO" id="GO:0006154">
    <property type="term" value="P:adenosine catabolic process"/>
    <property type="evidence" value="ECO:0007669"/>
    <property type="project" value="TreeGrafter"/>
</dbReference>
<dbReference type="GO" id="GO:0009117">
    <property type="term" value="P:nucleotide metabolic process"/>
    <property type="evidence" value="ECO:0007669"/>
    <property type="project" value="UniProtKB-KW"/>
</dbReference>
<feature type="binding site" evidence="9">
    <location>
        <position position="56"/>
    </location>
    <ligand>
        <name>substrate</name>
    </ligand>
</feature>
<comment type="catalytic activity">
    <reaction evidence="7">
        <text>adenosine + H2O + H(+) = inosine + NH4(+)</text>
        <dbReference type="Rhea" id="RHEA:24408"/>
        <dbReference type="ChEBI" id="CHEBI:15377"/>
        <dbReference type="ChEBI" id="CHEBI:15378"/>
        <dbReference type="ChEBI" id="CHEBI:16335"/>
        <dbReference type="ChEBI" id="CHEBI:17596"/>
        <dbReference type="ChEBI" id="CHEBI:28938"/>
        <dbReference type="EC" id="3.5.4.4"/>
    </reaction>
    <physiologicalReaction direction="left-to-right" evidence="7">
        <dbReference type="Rhea" id="RHEA:24409"/>
    </physiologicalReaction>
</comment>
<reference evidence="11 12" key="1">
    <citation type="journal article" date="2019" name="Microbiol. Resour. Announc.">
        <title>Draft Genome Sequence of the Most Traditional epsilon-Poly-l-Lysine Producer, Streptomyces albulus NBRC14147.</title>
        <authorList>
            <person name="Yamanaka K."/>
            <person name="Hamano Y."/>
        </authorList>
    </citation>
    <scope>NUCLEOTIDE SEQUENCE [LARGE SCALE GENOMIC DNA]</scope>
    <source>
        <strain evidence="11 12">NBRC 14147</strain>
    </source>
</reference>
<evidence type="ECO:0000313" key="12">
    <source>
        <dbReference type="Proteomes" id="UP000288351"/>
    </source>
</evidence>
<evidence type="ECO:0000256" key="5">
    <source>
        <dbReference type="ARBA" id="ARBA00023080"/>
    </source>
</evidence>
<evidence type="ECO:0000256" key="4">
    <source>
        <dbReference type="ARBA" id="ARBA00022833"/>
    </source>
</evidence>
<keyword evidence="2 9" id="KW-0479">Metal-binding</keyword>
<dbReference type="NCBIfam" id="TIGR01430">
    <property type="entry name" value="aden_deam"/>
    <property type="match status" value="1"/>
</dbReference>
<dbReference type="PANTHER" id="PTHR11409">
    <property type="entry name" value="ADENOSINE DEAMINASE"/>
    <property type="match status" value="1"/>
</dbReference>